<evidence type="ECO:0000259" key="3">
    <source>
        <dbReference type="Pfam" id="PF01370"/>
    </source>
</evidence>
<dbReference type="Gene3D" id="3.40.50.720">
    <property type="entry name" value="NAD(P)-binding Rossmann-like Domain"/>
    <property type="match status" value="1"/>
</dbReference>
<keyword evidence="2" id="KW-0119">Carbohydrate metabolism</keyword>
<dbReference type="SUPFAM" id="SSF51735">
    <property type="entry name" value="NAD(P)-binding Rossmann-fold domains"/>
    <property type="match status" value="1"/>
</dbReference>
<dbReference type="PANTHER" id="PTHR43103">
    <property type="entry name" value="NUCLEOSIDE-DIPHOSPHATE-SUGAR EPIMERASE"/>
    <property type="match status" value="1"/>
</dbReference>
<dbReference type="Pfam" id="PF01370">
    <property type="entry name" value="Epimerase"/>
    <property type="match status" value="1"/>
</dbReference>
<proteinExistence type="predicted"/>
<keyword evidence="1" id="KW-0521">NADP</keyword>
<feature type="domain" description="NAD-dependent epimerase/dehydratase" evidence="3">
    <location>
        <begin position="15"/>
        <end position="244"/>
    </location>
</feature>
<protein>
    <submittedName>
        <fullName evidence="4">Nucleoside-diphosphate-sugar epimerase</fullName>
    </submittedName>
</protein>
<dbReference type="EMBL" id="JAAOZC010000002">
    <property type="protein sequence ID" value="NIJ07306.1"/>
    <property type="molecule type" value="Genomic_DNA"/>
</dbReference>
<dbReference type="InterPro" id="IPR001509">
    <property type="entry name" value="Epimerase_deHydtase"/>
</dbReference>
<comment type="caution">
    <text evidence="4">The sequence shown here is derived from an EMBL/GenBank/DDBJ whole genome shotgun (WGS) entry which is preliminary data.</text>
</comment>
<sequence>MVLQAGDGQASGLRVAVTGANGFIGRAVVERIERGVLGAIAELRLNDVRAFAHPGAVVVEGSYADAGIRERLVGDGVDILFHLASLPGGASERDPPLGRSVNLDGSIALLDAVAGTPPPVVVYASSIAALGRIDQPVTDATALRPTGSYGTHKAMLEIYLADLTRRGLIDGRAVRPAGIVARPTGAYAGFVTAWMSDLFHAAIERRAIAIPARADTHIWLQSVDAVADNILHAARMPAAGLPPHRAWTLPATVVRLDTLVESLSRRTGNALQVDYGAGQHDQPPLDASAALAVGFVSDGDTDALVEAVLSRIAGR</sequence>
<evidence type="ECO:0000313" key="5">
    <source>
        <dbReference type="Proteomes" id="UP000727456"/>
    </source>
</evidence>
<name>A0ABX0TP54_9SPHN</name>
<accession>A0ABX0TP54</accession>
<evidence type="ECO:0000256" key="1">
    <source>
        <dbReference type="ARBA" id="ARBA00022857"/>
    </source>
</evidence>
<keyword evidence="5" id="KW-1185">Reference proteome</keyword>
<dbReference type="Proteomes" id="UP000727456">
    <property type="component" value="Unassembled WGS sequence"/>
</dbReference>
<dbReference type="Gene3D" id="3.90.25.10">
    <property type="entry name" value="UDP-galactose 4-epimerase, domain 1"/>
    <property type="match status" value="1"/>
</dbReference>
<organism evidence="4 5">
    <name type="scientific">Sphingomonas vulcanisoli</name>
    <dbReference type="NCBI Taxonomy" id="1658060"/>
    <lineage>
        <taxon>Bacteria</taxon>
        <taxon>Pseudomonadati</taxon>
        <taxon>Pseudomonadota</taxon>
        <taxon>Alphaproteobacteria</taxon>
        <taxon>Sphingomonadales</taxon>
        <taxon>Sphingomonadaceae</taxon>
        <taxon>Sphingomonas</taxon>
    </lineage>
</organism>
<dbReference type="InterPro" id="IPR036291">
    <property type="entry name" value="NAD(P)-bd_dom_sf"/>
</dbReference>
<gene>
    <name evidence="4" type="ORF">FHS31_000902</name>
</gene>
<evidence type="ECO:0000313" key="4">
    <source>
        <dbReference type="EMBL" id="NIJ07306.1"/>
    </source>
</evidence>
<evidence type="ECO:0000256" key="2">
    <source>
        <dbReference type="ARBA" id="ARBA00023277"/>
    </source>
</evidence>
<dbReference type="PANTHER" id="PTHR43103:SF3">
    <property type="entry name" value="ADP-L-GLYCERO-D-MANNO-HEPTOSE-6-EPIMERASE"/>
    <property type="match status" value="1"/>
</dbReference>
<reference evidence="4 5" key="1">
    <citation type="submission" date="2020-03" db="EMBL/GenBank/DDBJ databases">
        <title>Genomic Encyclopedia of Type Strains, Phase III (KMG-III): the genomes of soil and plant-associated and newly described type strains.</title>
        <authorList>
            <person name="Whitman W."/>
        </authorList>
    </citation>
    <scope>NUCLEOTIDE SEQUENCE [LARGE SCALE GENOMIC DNA]</scope>
    <source>
        <strain evidence="4 5">CECT 8804</strain>
    </source>
</reference>